<organism evidence="3 4">
    <name type="scientific">Luteimonas lutimaris</name>
    <dbReference type="NCBI Taxonomy" id="698645"/>
    <lineage>
        <taxon>Bacteria</taxon>
        <taxon>Pseudomonadati</taxon>
        <taxon>Pseudomonadota</taxon>
        <taxon>Gammaproteobacteria</taxon>
        <taxon>Lysobacterales</taxon>
        <taxon>Lysobacteraceae</taxon>
        <taxon>Luteimonas</taxon>
    </lineage>
</organism>
<dbReference type="PROSITE" id="PS51257">
    <property type="entry name" value="PROKAR_LIPOPROTEIN"/>
    <property type="match status" value="1"/>
</dbReference>
<feature type="compositionally biased region" description="Pro residues" evidence="1">
    <location>
        <begin position="186"/>
        <end position="195"/>
    </location>
</feature>
<dbReference type="RefSeq" id="WP_344760000.1">
    <property type="nucleotide sequence ID" value="NZ_BAAAZU010000012.1"/>
</dbReference>
<reference evidence="4" key="1">
    <citation type="journal article" date="2019" name="Int. J. Syst. Evol. Microbiol.">
        <title>The Global Catalogue of Microorganisms (GCM) 10K type strain sequencing project: providing services to taxonomists for standard genome sequencing and annotation.</title>
        <authorList>
            <consortium name="The Broad Institute Genomics Platform"/>
            <consortium name="The Broad Institute Genome Sequencing Center for Infectious Disease"/>
            <person name="Wu L."/>
            <person name="Ma J."/>
        </authorList>
    </citation>
    <scope>NUCLEOTIDE SEQUENCE [LARGE SCALE GENOMIC DNA]</scope>
    <source>
        <strain evidence="4">JCM 16916</strain>
    </source>
</reference>
<keyword evidence="2" id="KW-0732">Signal</keyword>
<evidence type="ECO:0008006" key="5">
    <source>
        <dbReference type="Google" id="ProtNLM"/>
    </source>
</evidence>
<feature type="signal peptide" evidence="2">
    <location>
        <begin position="1"/>
        <end position="27"/>
    </location>
</feature>
<comment type="caution">
    <text evidence="3">The sequence shown here is derived from an EMBL/GenBank/DDBJ whole genome shotgun (WGS) entry which is preliminary data.</text>
</comment>
<evidence type="ECO:0000313" key="3">
    <source>
        <dbReference type="EMBL" id="GAA3927073.1"/>
    </source>
</evidence>
<gene>
    <name evidence="3" type="ORF">GCM10022229_21530</name>
</gene>
<evidence type="ECO:0000256" key="1">
    <source>
        <dbReference type="SAM" id="MobiDB-lite"/>
    </source>
</evidence>
<accession>A0ABP7MNR4</accession>
<protein>
    <recommendedName>
        <fullName evidence="5">Tetratricopeptide repeat protein</fullName>
    </recommendedName>
</protein>
<feature type="region of interest" description="Disordered" evidence="1">
    <location>
        <begin position="150"/>
        <end position="208"/>
    </location>
</feature>
<name>A0ABP7MNR4_9GAMM</name>
<dbReference type="SUPFAM" id="SSF48452">
    <property type="entry name" value="TPR-like"/>
    <property type="match status" value="1"/>
</dbReference>
<proteinExistence type="predicted"/>
<evidence type="ECO:0000313" key="4">
    <source>
        <dbReference type="Proteomes" id="UP001501727"/>
    </source>
</evidence>
<dbReference type="Gene3D" id="1.25.40.10">
    <property type="entry name" value="Tetratricopeptide repeat domain"/>
    <property type="match status" value="1"/>
</dbReference>
<dbReference type="Proteomes" id="UP001501727">
    <property type="component" value="Unassembled WGS sequence"/>
</dbReference>
<feature type="chain" id="PRO_5046296504" description="Tetratricopeptide repeat protein" evidence="2">
    <location>
        <begin position="28"/>
        <end position="208"/>
    </location>
</feature>
<keyword evidence="4" id="KW-1185">Reference proteome</keyword>
<dbReference type="InterPro" id="IPR011990">
    <property type="entry name" value="TPR-like_helical_dom_sf"/>
</dbReference>
<evidence type="ECO:0000256" key="2">
    <source>
        <dbReference type="SAM" id="SignalP"/>
    </source>
</evidence>
<sequence length="208" mass="21613">MTTKRKGTGVCHGLIALVLLAMLGGCATTRGANGAADYGNLMSQAESAVTVGKVDSALVSFADAAKADPTRKEPWVRTAQLQFDKGNYAHAIIAAEEVLQRDPDDMVADGILTVGGFRVANTSLKRLQGRGALSSETARREAETLADTLKATMGDGILAPPADESKPAEKPRRVRKRVAAPRAPEPKAPAAPSAPAPSADPFKNIGGN</sequence>
<dbReference type="EMBL" id="BAAAZU010000012">
    <property type="protein sequence ID" value="GAA3927073.1"/>
    <property type="molecule type" value="Genomic_DNA"/>
</dbReference>